<keyword evidence="11" id="KW-0325">Glycoprotein</keyword>
<dbReference type="PRINTS" id="PR00458">
    <property type="entry name" value="PEROXIDASE"/>
</dbReference>
<dbReference type="PANTHER" id="PTHR31388:SF126">
    <property type="entry name" value="PEROXIDASE"/>
    <property type="match status" value="1"/>
</dbReference>
<dbReference type="Proteomes" id="UP001291623">
    <property type="component" value="Unassembled WGS sequence"/>
</dbReference>
<feature type="active site" description="Proton acceptor" evidence="12">
    <location>
        <position position="65"/>
    </location>
</feature>
<protein>
    <recommendedName>
        <fullName evidence="3">peroxidase</fullName>
        <ecNumber evidence="3">1.11.1.7</ecNumber>
    </recommendedName>
</protein>
<keyword evidence="7 13" id="KW-0106">Calcium</keyword>
<keyword evidence="10 15" id="KW-1015">Disulfide bond</keyword>
<dbReference type="SUPFAM" id="SSF48113">
    <property type="entry name" value="Heme-dependent peroxidases"/>
    <property type="match status" value="1"/>
</dbReference>
<evidence type="ECO:0000256" key="7">
    <source>
        <dbReference type="ARBA" id="ARBA00022837"/>
    </source>
</evidence>
<keyword evidence="5" id="KW-0349">Heme</keyword>
<evidence type="ECO:0000256" key="14">
    <source>
        <dbReference type="PIRSR" id="PIRSR600823-4"/>
    </source>
</evidence>
<evidence type="ECO:0000256" key="9">
    <source>
        <dbReference type="ARBA" id="ARBA00023004"/>
    </source>
</evidence>
<evidence type="ECO:0000256" key="17">
    <source>
        <dbReference type="SAM" id="SignalP"/>
    </source>
</evidence>
<dbReference type="GO" id="GO:0006979">
    <property type="term" value="P:response to oxidative stress"/>
    <property type="evidence" value="ECO:0007669"/>
    <property type="project" value="InterPro"/>
</dbReference>
<evidence type="ECO:0000256" key="3">
    <source>
        <dbReference type="ARBA" id="ARBA00012313"/>
    </source>
</evidence>
<feature type="disulfide bond" evidence="15">
    <location>
        <begin position="34"/>
        <end position="114"/>
    </location>
</feature>
<evidence type="ECO:0000313" key="20">
    <source>
        <dbReference type="Proteomes" id="UP001291623"/>
    </source>
</evidence>
<keyword evidence="6 13" id="KW-0479">Metal-binding</keyword>
<feature type="chain" id="PRO_5042180798" description="peroxidase" evidence="17">
    <location>
        <begin position="24"/>
        <end position="190"/>
    </location>
</feature>
<dbReference type="AlphaFoldDB" id="A0AAE1SX88"/>
<name>A0AAE1SX88_9SOLA</name>
<evidence type="ECO:0000256" key="15">
    <source>
        <dbReference type="PIRSR" id="PIRSR600823-5"/>
    </source>
</evidence>
<evidence type="ECO:0000256" key="12">
    <source>
        <dbReference type="PIRSR" id="PIRSR600823-1"/>
    </source>
</evidence>
<feature type="binding site" evidence="13">
    <location>
        <position position="71"/>
    </location>
    <ligand>
        <name>Ca(2+)</name>
        <dbReference type="ChEBI" id="CHEBI:29108"/>
        <label>1</label>
    </ligand>
</feature>
<feature type="binding site" evidence="13">
    <location>
        <position position="87"/>
    </location>
    <ligand>
        <name>Ca(2+)</name>
        <dbReference type="ChEBI" id="CHEBI:29108"/>
        <label>1</label>
    </ligand>
</feature>
<evidence type="ECO:0000256" key="4">
    <source>
        <dbReference type="ARBA" id="ARBA00022559"/>
    </source>
</evidence>
<dbReference type="EC" id="1.11.1.7" evidence="3"/>
<evidence type="ECO:0000256" key="5">
    <source>
        <dbReference type="ARBA" id="ARBA00022617"/>
    </source>
</evidence>
<sequence>MASSSFLFLHVLVMLSLASMAFADLSDDFYDDVCPEALPTIKRVVEDVVRQERQMGASLLRLHFHDCFVNGCDASILLDQTDTIDSEKTARANNNSARGFEVIDKIKLEVDKICGRPVVSCADILAVAARDSVVALHGPTWEVQLGRRDSTTASRTTANSIDGLINNFKKQGLDDANIDSTSSLSLVATR</sequence>
<evidence type="ECO:0000256" key="8">
    <source>
        <dbReference type="ARBA" id="ARBA00023002"/>
    </source>
</evidence>
<dbReference type="FunFam" id="1.10.520.10:FF:000009">
    <property type="entry name" value="Peroxidase"/>
    <property type="match status" value="1"/>
</dbReference>
<dbReference type="PROSITE" id="PS50873">
    <property type="entry name" value="PEROXIDASE_4"/>
    <property type="match status" value="1"/>
</dbReference>
<feature type="signal peptide" evidence="17">
    <location>
        <begin position="1"/>
        <end position="23"/>
    </location>
</feature>
<dbReference type="PRINTS" id="PR00461">
    <property type="entry name" value="PLPEROXIDASE"/>
</dbReference>
<comment type="cofactor">
    <cofactor evidence="13">
        <name>Ca(2+)</name>
        <dbReference type="ChEBI" id="CHEBI:29108"/>
    </cofactor>
    <text evidence="13">Binds 2 calcium ions per subunit.</text>
</comment>
<feature type="binding site" evidence="13">
    <location>
        <position position="73"/>
    </location>
    <ligand>
        <name>Ca(2+)</name>
        <dbReference type="ChEBI" id="CHEBI:29108"/>
        <label>1</label>
    </ligand>
</feature>
<accession>A0AAE1SX88</accession>
<evidence type="ECO:0000256" key="1">
    <source>
        <dbReference type="ARBA" id="ARBA00000189"/>
    </source>
</evidence>
<evidence type="ECO:0000256" key="6">
    <source>
        <dbReference type="ARBA" id="ARBA00022723"/>
    </source>
</evidence>
<evidence type="ECO:0000256" key="13">
    <source>
        <dbReference type="PIRSR" id="PIRSR600823-3"/>
    </source>
</evidence>
<feature type="binding site" evidence="13">
    <location>
        <position position="69"/>
    </location>
    <ligand>
        <name>Ca(2+)</name>
        <dbReference type="ChEBI" id="CHEBI:29108"/>
        <label>1</label>
    </ligand>
</feature>
<dbReference type="PANTHER" id="PTHR31388">
    <property type="entry name" value="PEROXIDASE 72-RELATED"/>
    <property type="match status" value="1"/>
</dbReference>
<dbReference type="EMBL" id="JAVYJV010000002">
    <property type="protein sequence ID" value="KAK4377446.1"/>
    <property type="molecule type" value="Genomic_DNA"/>
</dbReference>
<feature type="binding site" evidence="13">
    <location>
        <position position="75"/>
    </location>
    <ligand>
        <name>Ca(2+)</name>
        <dbReference type="ChEBI" id="CHEBI:29108"/>
        <label>1</label>
    </ligand>
</feature>
<evidence type="ECO:0000313" key="19">
    <source>
        <dbReference type="EMBL" id="KAK4377446.1"/>
    </source>
</evidence>
<keyword evidence="17" id="KW-0732">Signal</keyword>
<keyword evidence="9" id="KW-0408">Iron</keyword>
<comment type="cofactor">
    <cofactor evidence="2">
        <name>heme b</name>
        <dbReference type="ChEBI" id="CHEBI:60344"/>
    </cofactor>
</comment>
<dbReference type="GO" id="GO:0140825">
    <property type="term" value="F:lactoperoxidase activity"/>
    <property type="evidence" value="ECO:0007669"/>
    <property type="project" value="UniProtKB-EC"/>
</dbReference>
<keyword evidence="20" id="KW-1185">Reference proteome</keyword>
<evidence type="ECO:0000256" key="10">
    <source>
        <dbReference type="ARBA" id="ARBA00023157"/>
    </source>
</evidence>
<feature type="disulfide bond" evidence="15">
    <location>
        <begin position="67"/>
        <end position="72"/>
    </location>
</feature>
<dbReference type="GO" id="GO:0020037">
    <property type="term" value="F:heme binding"/>
    <property type="evidence" value="ECO:0007669"/>
    <property type="project" value="InterPro"/>
</dbReference>
<feature type="binding site" evidence="13">
    <location>
        <position position="66"/>
    </location>
    <ligand>
        <name>Ca(2+)</name>
        <dbReference type="ChEBI" id="CHEBI:29108"/>
        <label>1</label>
    </ligand>
</feature>
<dbReference type="Gene3D" id="1.10.520.10">
    <property type="match status" value="1"/>
</dbReference>
<comment type="caution">
    <text evidence="19">The sequence shown here is derived from an EMBL/GenBank/DDBJ whole genome shotgun (WGS) entry which is preliminary data.</text>
</comment>
<evidence type="ECO:0000259" key="18">
    <source>
        <dbReference type="PROSITE" id="PS50873"/>
    </source>
</evidence>
<keyword evidence="4" id="KW-0575">Peroxidase</keyword>
<feature type="site" description="Transition state stabilizer" evidence="14">
    <location>
        <position position="61"/>
    </location>
</feature>
<dbReference type="InterPro" id="IPR019794">
    <property type="entry name" value="Peroxidases_AS"/>
</dbReference>
<keyword evidence="8" id="KW-0560">Oxidoreductase</keyword>
<dbReference type="InterPro" id="IPR010255">
    <property type="entry name" value="Haem_peroxidase_sf"/>
</dbReference>
<evidence type="ECO:0000256" key="2">
    <source>
        <dbReference type="ARBA" id="ARBA00001970"/>
    </source>
</evidence>
<comment type="similarity">
    <text evidence="16">Belongs to the peroxidase family.</text>
</comment>
<dbReference type="PROSITE" id="PS00436">
    <property type="entry name" value="PEROXIDASE_2"/>
    <property type="match status" value="1"/>
</dbReference>
<comment type="catalytic activity">
    <reaction evidence="1">
        <text>2 a phenolic donor + H2O2 = 2 a phenolic radical donor + 2 H2O</text>
        <dbReference type="Rhea" id="RHEA:56136"/>
        <dbReference type="ChEBI" id="CHEBI:15377"/>
        <dbReference type="ChEBI" id="CHEBI:16240"/>
        <dbReference type="ChEBI" id="CHEBI:139520"/>
        <dbReference type="ChEBI" id="CHEBI:139521"/>
        <dbReference type="EC" id="1.11.1.7"/>
    </reaction>
</comment>
<dbReference type="InterPro" id="IPR000823">
    <property type="entry name" value="Peroxidase_pln"/>
</dbReference>
<organism evidence="19 20">
    <name type="scientific">Anisodus tanguticus</name>
    <dbReference type="NCBI Taxonomy" id="243964"/>
    <lineage>
        <taxon>Eukaryota</taxon>
        <taxon>Viridiplantae</taxon>
        <taxon>Streptophyta</taxon>
        <taxon>Embryophyta</taxon>
        <taxon>Tracheophyta</taxon>
        <taxon>Spermatophyta</taxon>
        <taxon>Magnoliopsida</taxon>
        <taxon>eudicotyledons</taxon>
        <taxon>Gunneridae</taxon>
        <taxon>Pentapetalae</taxon>
        <taxon>asterids</taxon>
        <taxon>lamiids</taxon>
        <taxon>Solanales</taxon>
        <taxon>Solanaceae</taxon>
        <taxon>Solanoideae</taxon>
        <taxon>Hyoscyameae</taxon>
        <taxon>Anisodus</taxon>
    </lineage>
</organism>
<proteinExistence type="inferred from homology"/>
<feature type="domain" description="Plant heme peroxidase family profile" evidence="18">
    <location>
        <begin position="24"/>
        <end position="190"/>
    </location>
</feature>
<evidence type="ECO:0000256" key="16">
    <source>
        <dbReference type="RuleBase" id="RU004241"/>
    </source>
</evidence>
<dbReference type="GO" id="GO:0046872">
    <property type="term" value="F:metal ion binding"/>
    <property type="evidence" value="ECO:0007669"/>
    <property type="project" value="UniProtKB-KW"/>
</dbReference>
<dbReference type="InterPro" id="IPR002016">
    <property type="entry name" value="Haem_peroxidase"/>
</dbReference>
<gene>
    <name evidence="19" type="ORF">RND71_003742</name>
</gene>
<dbReference type="Pfam" id="PF00141">
    <property type="entry name" value="peroxidase"/>
    <property type="match status" value="1"/>
</dbReference>
<reference evidence="19" key="1">
    <citation type="submission" date="2023-12" db="EMBL/GenBank/DDBJ databases">
        <title>Genome assembly of Anisodus tanguticus.</title>
        <authorList>
            <person name="Wang Y.-J."/>
        </authorList>
    </citation>
    <scope>NUCLEOTIDE SEQUENCE</scope>
    <source>
        <strain evidence="19">KB-2021</strain>
        <tissue evidence="19">Leaf</tissue>
    </source>
</reference>
<evidence type="ECO:0000256" key="11">
    <source>
        <dbReference type="ARBA" id="ARBA00023180"/>
    </source>
</evidence>